<dbReference type="Pfam" id="PF09907">
    <property type="entry name" value="HigB_toxin"/>
    <property type="match status" value="1"/>
</dbReference>
<dbReference type="Proteomes" id="UP000194546">
    <property type="component" value="Unassembled WGS sequence"/>
</dbReference>
<name>A0A242NA77_CABSO</name>
<dbReference type="AlphaFoldDB" id="A0A242NA77"/>
<evidence type="ECO:0000313" key="2">
    <source>
        <dbReference type="Proteomes" id="UP000194546"/>
    </source>
</evidence>
<sequence length="56" mass="6859">MKRTFNTVDYVAPFTVFDVGGNKYRVITDIHYNRKKVYIRYVLTHAEYDRNKWKVK</sequence>
<protein>
    <recommendedName>
        <fullName evidence="3">Type II toxin-antitoxin system HigB family toxin</fullName>
    </recommendedName>
</protein>
<gene>
    <name evidence="1" type="ORF">PAMC26510_01395</name>
</gene>
<dbReference type="GO" id="GO:0003723">
    <property type="term" value="F:RNA binding"/>
    <property type="evidence" value="ECO:0007669"/>
    <property type="project" value="InterPro"/>
</dbReference>
<dbReference type="GO" id="GO:0110001">
    <property type="term" value="C:toxin-antitoxin complex"/>
    <property type="evidence" value="ECO:0007669"/>
    <property type="project" value="InterPro"/>
</dbReference>
<dbReference type="GO" id="GO:0004519">
    <property type="term" value="F:endonuclease activity"/>
    <property type="evidence" value="ECO:0007669"/>
    <property type="project" value="InterPro"/>
</dbReference>
<organism evidence="1 2">
    <name type="scientific">Caballeronia sordidicola</name>
    <name type="common">Burkholderia sordidicola</name>
    <dbReference type="NCBI Taxonomy" id="196367"/>
    <lineage>
        <taxon>Bacteria</taxon>
        <taxon>Pseudomonadati</taxon>
        <taxon>Pseudomonadota</taxon>
        <taxon>Betaproteobacteria</taxon>
        <taxon>Burkholderiales</taxon>
        <taxon>Burkholderiaceae</taxon>
        <taxon>Caballeronia</taxon>
    </lineage>
</organism>
<proteinExistence type="predicted"/>
<dbReference type="EMBL" id="NBTY01000005">
    <property type="protein sequence ID" value="OTP80603.1"/>
    <property type="molecule type" value="Genomic_DNA"/>
</dbReference>
<accession>A0A242NA77</accession>
<comment type="caution">
    <text evidence="1">The sequence shown here is derived from an EMBL/GenBank/DDBJ whole genome shotgun (WGS) entry which is preliminary data.</text>
</comment>
<reference evidence="1 2" key="1">
    <citation type="submission" date="2017-03" db="EMBL/GenBank/DDBJ databases">
        <title>Genome analysis of strain PAMC 26510.</title>
        <authorList>
            <person name="Oh H.-M."/>
            <person name="Yang J.-A."/>
        </authorList>
    </citation>
    <scope>NUCLEOTIDE SEQUENCE [LARGE SCALE GENOMIC DNA]</scope>
    <source>
        <strain evidence="1 2">PAMC 26510</strain>
    </source>
</reference>
<evidence type="ECO:0000313" key="1">
    <source>
        <dbReference type="EMBL" id="OTP80603.1"/>
    </source>
</evidence>
<dbReference type="InterPro" id="IPR018669">
    <property type="entry name" value="Toxin_HigB"/>
</dbReference>
<evidence type="ECO:0008006" key="3">
    <source>
        <dbReference type="Google" id="ProtNLM"/>
    </source>
</evidence>